<dbReference type="OrthoDB" id="6058708at2"/>
<keyword evidence="2" id="KW-1185">Reference proteome</keyword>
<gene>
    <name evidence="1" type="ordered locus">Bphy_7160</name>
</gene>
<protein>
    <submittedName>
        <fullName evidence="1">Uncharacterized protein</fullName>
    </submittedName>
</protein>
<organism evidence="1 2">
    <name type="scientific">Paraburkholderia phymatum (strain DSM 17167 / CIP 108236 / LMG 21445 / STM815)</name>
    <name type="common">Burkholderia phymatum</name>
    <dbReference type="NCBI Taxonomy" id="391038"/>
    <lineage>
        <taxon>Bacteria</taxon>
        <taxon>Pseudomonadati</taxon>
        <taxon>Pseudomonadota</taxon>
        <taxon>Betaproteobacteria</taxon>
        <taxon>Burkholderiales</taxon>
        <taxon>Burkholderiaceae</taxon>
        <taxon>Paraburkholderia</taxon>
    </lineage>
</organism>
<proteinExistence type="predicted"/>
<evidence type="ECO:0000313" key="1">
    <source>
        <dbReference type="EMBL" id="ACC76161.1"/>
    </source>
</evidence>
<geneLocation type="plasmid" evidence="1 2">
    <name>pBPHY01</name>
</geneLocation>
<accession>B2JUJ0</accession>
<dbReference type="EMBL" id="CP001045">
    <property type="protein sequence ID" value="ACC76161.1"/>
    <property type="molecule type" value="Genomic_DNA"/>
</dbReference>
<dbReference type="RefSeq" id="WP_012406317.1">
    <property type="nucleotide sequence ID" value="NC_010625.1"/>
</dbReference>
<dbReference type="AlphaFoldDB" id="B2JUJ0"/>
<sequence>MALLFCDSFDAYSAKADVLSKWGLGSNGSAWNNFGTFSASGGKFGGGSINIGGTSAGAANQILASPVGFTYSAGYTICMAGYVKFSSVSSAGAGFMGLSPNGTTAGMFDVTTSGLLKFYPFGSGSPNATTGTRNLADNNWHWFEAKVVLNTASTGSVTCYVDGTLELSLTSLATISAGTPSGFVLGSLYQANTNFDDVTFWDTSGAAFNSFPIGPRRIGCLNPSSAGDSTQFTPSAGANYSCVSQAYSGSAYVSDTGSGNTDLYHTPGLGYTPLSAINAAVLNVFGYNPAGDGTRSITPKLKSVSTVASGSVFTLPGVAQNVQRIFYTDASGAAWTATNINAAQPGIGD</sequence>
<keyword evidence="1" id="KW-0614">Plasmid</keyword>
<dbReference type="Gene3D" id="2.60.120.200">
    <property type="match status" value="1"/>
</dbReference>
<name>B2JUJ0_PARP8</name>
<reference evidence="2" key="1">
    <citation type="journal article" date="2014" name="Stand. Genomic Sci.">
        <title>Complete genome sequence of Burkholderia phymatum STM815(T), a broad host range and efficient nitrogen-fixing symbiont of Mimosa species.</title>
        <authorList>
            <person name="Moulin L."/>
            <person name="Klonowska A."/>
            <person name="Caroline B."/>
            <person name="Booth K."/>
            <person name="Vriezen J.A."/>
            <person name="Melkonian R."/>
            <person name="James E.K."/>
            <person name="Young J.P."/>
            <person name="Bena G."/>
            <person name="Hauser L."/>
            <person name="Land M."/>
            <person name="Kyrpides N."/>
            <person name="Bruce D."/>
            <person name="Chain P."/>
            <person name="Copeland A."/>
            <person name="Pitluck S."/>
            <person name="Woyke T."/>
            <person name="Lizotte-Waniewski M."/>
            <person name="Bristow J."/>
            <person name="Riley M."/>
        </authorList>
    </citation>
    <scope>NUCLEOTIDE SEQUENCE [LARGE SCALE GENOMIC DNA]</scope>
    <source>
        <strain evidence="2">DSM 17167 / CIP 108236 / LMG 21445 / STM815</strain>
        <plasmid evidence="2">Plasmid pBPHY01</plasmid>
    </source>
</reference>
<dbReference type="Proteomes" id="UP000001192">
    <property type="component" value="Plasmid pBPHY01"/>
</dbReference>
<dbReference type="KEGG" id="bph:Bphy_7160"/>
<evidence type="ECO:0000313" key="2">
    <source>
        <dbReference type="Proteomes" id="UP000001192"/>
    </source>
</evidence>
<dbReference type="HOGENOM" id="CLU_793830_0_0_4"/>
<dbReference type="SUPFAM" id="SSF49899">
    <property type="entry name" value="Concanavalin A-like lectins/glucanases"/>
    <property type="match status" value="1"/>
</dbReference>
<dbReference type="InterPro" id="IPR013320">
    <property type="entry name" value="ConA-like_dom_sf"/>
</dbReference>